<keyword evidence="3" id="KW-1185">Reference proteome</keyword>
<dbReference type="EMBL" id="BJUS01000030">
    <property type="protein sequence ID" value="GEK73837.1"/>
    <property type="molecule type" value="Genomic_DNA"/>
</dbReference>
<name>A0ABQ0U5N4_9GAMM</name>
<dbReference type="Proteomes" id="UP000321121">
    <property type="component" value="Unassembled WGS sequence"/>
</dbReference>
<gene>
    <name evidence="2" type="ORF">HHA04nite_23810</name>
</gene>
<protein>
    <recommendedName>
        <fullName evidence="1">DUF4123 domain-containing protein</fullName>
    </recommendedName>
</protein>
<dbReference type="Pfam" id="PF13503">
    <property type="entry name" value="DUF4123"/>
    <property type="match status" value="1"/>
</dbReference>
<sequence length="292" mass="32905">MSQRDRADSLESLLLEDKERDTWIVIEQEARTLRRIYELEASPDLDYLFHGTRYAEWSEKSPLAVRVSPSSPLWQAFVDGQGEPPLRGVMAVSSAPKQAVMAHLQKLLEVMFYGGRRALLRFYDPWIMAVLMSADSPSARWLGPLAGVYWYGGTFAQRAESGAAWHAVKQAAEESDAVDSIAQEMITLTREEESALEEFVADYPMWAELEAKAGLDPGSAQHAACFISVLEEAGRLSIPLTEWRSYLALRFVHHREGLPENMETLPAEERLEALRHHIDHAAHETNTGKVWA</sequence>
<evidence type="ECO:0000259" key="1">
    <source>
        <dbReference type="Pfam" id="PF13503"/>
    </source>
</evidence>
<accession>A0ABQ0U5N4</accession>
<feature type="domain" description="DUF4123" evidence="1">
    <location>
        <begin position="30"/>
        <end position="137"/>
    </location>
</feature>
<reference evidence="2 3" key="1">
    <citation type="submission" date="2019-07" db="EMBL/GenBank/DDBJ databases">
        <title>Whole genome shotgun sequence of Halomonas halophila NBRC 102604.</title>
        <authorList>
            <person name="Hosoyama A."/>
            <person name="Uohara A."/>
            <person name="Ohji S."/>
            <person name="Ichikawa N."/>
        </authorList>
    </citation>
    <scope>NUCLEOTIDE SEQUENCE [LARGE SCALE GENOMIC DNA]</scope>
    <source>
        <strain evidence="2 3">NBRC 102604</strain>
    </source>
</reference>
<dbReference type="RefSeq" id="WP_146909509.1">
    <property type="nucleotide sequence ID" value="NZ_BJUS01000030.1"/>
</dbReference>
<proteinExistence type="predicted"/>
<comment type="caution">
    <text evidence="2">The sequence shown here is derived from an EMBL/GenBank/DDBJ whole genome shotgun (WGS) entry which is preliminary data.</text>
</comment>
<dbReference type="InterPro" id="IPR025391">
    <property type="entry name" value="DUF4123"/>
</dbReference>
<organism evidence="2 3">
    <name type="scientific">Halomonas halophila</name>
    <dbReference type="NCBI Taxonomy" id="29573"/>
    <lineage>
        <taxon>Bacteria</taxon>
        <taxon>Pseudomonadati</taxon>
        <taxon>Pseudomonadota</taxon>
        <taxon>Gammaproteobacteria</taxon>
        <taxon>Oceanospirillales</taxon>
        <taxon>Halomonadaceae</taxon>
        <taxon>Halomonas</taxon>
    </lineage>
</organism>
<evidence type="ECO:0000313" key="3">
    <source>
        <dbReference type="Proteomes" id="UP000321121"/>
    </source>
</evidence>
<evidence type="ECO:0000313" key="2">
    <source>
        <dbReference type="EMBL" id="GEK73837.1"/>
    </source>
</evidence>